<feature type="domain" description="Aminotransferase class I/classII large" evidence="10">
    <location>
        <begin position="32"/>
        <end position="357"/>
    </location>
</feature>
<dbReference type="InterPro" id="IPR004839">
    <property type="entry name" value="Aminotransferase_I/II_large"/>
</dbReference>
<dbReference type="Gene3D" id="3.90.1150.10">
    <property type="entry name" value="Aspartate Aminotransferase, domain 1"/>
    <property type="match status" value="1"/>
</dbReference>
<dbReference type="PANTHER" id="PTHR43643">
    <property type="entry name" value="HISTIDINOL-PHOSPHATE AMINOTRANSFERASE 2"/>
    <property type="match status" value="1"/>
</dbReference>
<dbReference type="InterPro" id="IPR015422">
    <property type="entry name" value="PyrdxlP-dep_Trfase_small"/>
</dbReference>
<comment type="subunit">
    <text evidence="4 9">Homodimer.</text>
</comment>
<evidence type="ECO:0000313" key="12">
    <source>
        <dbReference type="Proteomes" id="UP001523392"/>
    </source>
</evidence>
<reference evidence="11 12" key="1">
    <citation type="submission" date="2021-12" db="EMBL/GenBank/DDBJ databases">
        <title>Siccirubricoccus leaddurans sp. nov., a high concentration Zn2+ tolerance bacterium.</title>
        <authorList>
            <person name="Cao Y."/>
        </authorList>
    </citation>
    <scope>NUCLEOTIDE SEQUENCE [LARGE SCALE GENOMIC DNA]</scope>
    <source>
        <strain evidence="11 12">KC 17139</strain>
    </source>
</reference>
<sequence>MTPMPSLLPRPTILSIEPYVGGESKLPGVNRIVKLSSNEGAFGVPPAAKAAYAELAGELHRYPDGSAAPLRAALGARFKLDPAKIVCGNGSDEIIAHLILAFGGEGTELVMSAHGFVMYDIAGRYAGCQVIKVPEKNLTADVDAMLAAVGPRTRLMFLANPNNPTGSLLPAAEVARLRAGLREDVLLVLDSAYAEYVTRPDYDPGTALVEAGTNTVMTRTFSKVFGLGGVRLGWCYAPAHVVDVLNRVRGPFNVNAPAMAAGIAALAEPGWVEKSVAHNAEWRAKLSSALTAAGITVHPSEGNFILADFATAARAKAADAALKARGLIVRAMGAYSLPQCLRITVGTAEECTMVADTLAAFMQSADAA</sequence>
<protein>
    <recommendedName>
        <fullName evidence="9">Histidinol-phosphate aminotransferase</fullName>
        <ecNumber evidence="9">2.6.1.9</ecNumber>
    </recommendedName>
    <alternativeName>
        <fullName evidence="9">Imidazole acetol-phosphate transaminase</fullName>
    </alternativeName>
</protein>
<evidence type="ECO:0000256" key="2">
    <source>
        <dbReference type="ARBA" id="ARBA00005011"/>
    </source>
</evidence>
<dbReference type="Pfam" id="PF00155">
    <property type="entry name" value="Aminotran_1_2"/>
    <property type="match status" value="1"/>
</dbReference>
<evidence type="ECO:0000259" key="10">
    <source>
        <dbReference type="Pfam" id="PF00155"/>
    </source>
</evidence>
<feature type="modified residue" description="N6-(pyridoxal phosphate)lysine" evidence="9">
    <location>
        <position position="223"/>
    </location>
</feature>
<evidence type="ECO:0000256" key="5">
    <source>
        <dbReference type="ARBA" id="ARBA00022576"/>
    </source>
</evidence>
<dbReference type="GO" id="GO:0004400">
    <property type="term" value="F:histidinol-phosphate transaminase activity"/>
    <property type="evidence" value="ECO:0007669"/>
    <property type="project" value="UniProtKB-EC"/>
</dbReference>
<dbReference type="Proteomes" id="UP001523392">
    <property type="component" value="Unassembled WGS sequence"/>
</dbReference>
<dbReference type="EC" id="2.6.1.9" evidence="9"/>
<dbReference type="HAMAP" id="MF_01023">
    <property type="entry name" value="HisC_aminotrans_2"/>
    <property type="match status" value="1"/>
</dbReference>
<dbReference type="Gene3D" id="3.40.640.10">
    <property type="entry name" value="Type I PLP-dependent aspartate aminotransferase-like (Major domain)"/>
    <property type="match status" value="1"/>
</dbReference>
<evidence type="ECO:0000256" key="3">
    <source>
        <dbReference type="ARBA" id="ARBA00007970"/>
    </source>
</evidence>
<evidence type="ECO:0000256" key="1">
    <source>
        <dbReference type="ARBA" id="ARBA00001933"/>
    </source>
</evidence>
<organism evidence="11 12">
    <name type="scientific">Siccirubricoccus soli</name>
    <dbReference type="NCBI Taxonomy" id="2899147"/>
    <lineage>
        <taxon>Bacteria</taxon>
        <taxon>Pseudomonadati</taxon>
        <taxon>Pseudomonadota</taxon>
        <taxon>Alphaproteobacteria</taxon>
        <taxon>Acetobacterales</taxon>
        <taxon>Roseomonadaceae</taxon>
        <taxon>Siccirubricoccus</taxon>
    </lineage>
</organism>
<keyword evidence="9" id="KW-0028">Amino-acid biosynthesis</keyword>
<dbReference type="CDD" id="cd00609">
    <property type="entry name" value="AAT_like"/>
    <property type="match status" value="1"/>
</dbReference>
<comment type="cofactor">
    <cofactor evidence="1 9">
        <name>pyridoxal 5'-phosphate</name>
        <dbReference type="ChEBI" id="CHEBI:597326"/>
    </cofactor>
</comment>
<evidence type="ECO:0000256" key="6">
    <source>
        <dbReference type="ARBA" id="ARBA00022679"/>
    </source>
</evidence>
<dbReference type="InterPro" id="IPR005861">
    <property type="entry name" value="HisP_aminotrans"/>
</dbReference>
<evidence type="ECO:0000256" key="4">
    <source>
        <dbReference type="ARBA" id="ARBA00011738"/>
    </source>
</evidence>
<keyword evidence="5 9" id="KW-0032">Aminotransferase</keyword>
<dbReference type="NCBIfam" id="TIGR01141">
    <property type="entry name" value="hisC"/>
    <property type="match status" value="1"/>
</dbReference>
<keyword evidence="9" id="KW-0368">Histidine biosynthesis</keyword>
<dbReference type="InterPro" id="IPR050106">
    <property type="entry name" value="HistidinolP_aminotransfase"/>
</dbReference>
<comment type="similarity">
    <text evidence="3 9">Belongs to the class-II pyridoxal-phosphate-dependent aminotransferase family. Histidinol-phosphate aminotransferase subfamily.</text>
</comment>
<comment type="catalytic activity">
    <reaction evidence="8 9">
        <text>L-histidinol phosphate + 2-oxoglutarate = 3-(imidazol-4-yl)-2-oxopropyl phosphate + L-glutamate</text>
        <dbReference type="Rhea" id="RHEA:23744"/>
        <dbReference type="ChEBI" id="CHEBI:16810"/>
        <dbReference type="ChEBI" id="CHEBI:29985"/>
        <dbReference type="ChEBI" id="CHEBI:57766"/>
        <dbReference type="ChEBI" id="CHEBI:57980"/>
        <dbReference type="EC" id="2.6.1.9"/>
    </reaction>
</comment>
<comment type="caution">
    <text evidence="11">The sequence shown here is derived from an EMBL/GenBank/DDBJ whole genome shotgun (WGS) entry which is preliminary data.</text>
</comment>
<dbReference type="EMBL" id="JAFIRR010000103">
    <property type="protein sequence ID" value="MCO6417748.1"/>
    <property type="molecule type" value="Genomic_DNA"/>
</dbReference>
<keyword evidence="7 9" id="KW-0663">Pyridoxal phosphate</keyword>
<dbReference type="SUPFAM" id="SSF53383">
    <property type="entry name" value="PLP-dependent transferases"/>
    <property type="match status" value="1"/>
</dbReference>
<gene>
    <name evidence="9 11" type="primary">hisC</name>
    <name evidence="11" type="ORF">JYK14_16495</name>
</gene>
<proteinExistence type="inferred from homology"/>
<dbReference type="PANTHER" id="PTHR43643:SF3">
    <property type="entry name" value="HISTIDINOL-PHOSPHATE AMINOTRANSFERASE"/>
    <property type="match status" value="1"/>
</dbReference>
<comment type="pathway">
    <text evidence="2 9">Amino-acid biosynthesis; L-histidine biosynthesis; L-histidine from 5-phospho-alpha-D-ribose 1-diphosphate: step 7/9.</text>
</comment>
<dbReference type="InterPro" id="IPR015424">
    <property type="entry name" value="PyrdxlP-dep_Trfase"/>
</dbReference>
<name>A0ABT1D731_9PROT</name>
<evidence type="ECO:0000313" key="11">
    <source>
        <dbReference type="EMBL" id="MCO6417748.1"/>
    </source>
</evidence>
<dbReference type="InterPro" id="IPR015421">
    <property type="entry name" value="PyrdxlP-dep_Trfase_major"/>
</dbReference>
<evidence type="ECO:0000256" key="9">
    <source>
        <dbReference type="HAMAP-Rule" id="MF_01023"/>
    </source>
</evidence>
<accession>A0ABT1D731</accession>
<keyword evidence="12" id="KW-1185">Reference proteome</keyword>
<evidence type="ECO:0000256" key="7">
    <source>
        <dbReference type="ARBA" id="ARBA00022898"/>
    </source>
</evidence>
<keyword evidence="6 9" id="KW-0808">Transferase</keyword>
<evidence type="ECO:0000256" key="8">
    <source>
        <dbReference type="ARBA" id="ARBA00047481"/>
    </source>
</evidence>